<evidence type="ECO:0000313" key="1">
    <source>
        <dbReference type="EMBL" id="KAI3947007.1"/>
    </source>
</evidence>
<organism evidence="1 2">
    <name type="scientific">Papaver atlanticum</name>
    <dbReference type="NCBI Taxonomy" id="357466"/>
    <lineage>
        <taxon>Eukaryota</taxon>
        <taxon>Viridiplantae</taxon>
        <taxon>Streptophyta</taxon>
        <taxon>Embryophyta</taxon>
        <taxon>Tracheophyta</taxon>
        <taxon>Spermatophyta</taxon>
        <taxon>Magnoliopsida</taxon>
        <taxon>Ranunculales</taxon>
        <taxon>Papaveraceae</taxon>
        <taxon>Papaveroideae</taxon>
        <taxon>Papaver</taxon>
    </lineage>
</organism>
<accession>A0AAD4XUY3</accession>
<dbReference type="Proteomes" id="UP001202328">
    <property type="component" value="Unassembled WGS sequence"/>
</dbReference>
<comment type="caution">
    <text evidence="1">The sequence shown here is derived from an EMBL/GenBank/DDBJ whole genome shotgun (WGS) entry which is preliminary data.</text>
</comment>
<proteinExistence type="predicted"/>
<name>A0AAD4XUY3_9MAGN</name>
<protein>
    <submittedName>
        <fullName evidence="1">Uncharacterized protein</fullName>
    </submittedName>
</protein>
<sequence>MLQTEYDKVLTVVKIYKLYHLERGVAAKLSKTIIKDGLKKLDLPLIVKHQKDLWRYRCYDLGMPTSAEQERL</sequence>
<evidence type="ECO:0000313" key="2">
    <source>
        <dbReference type="Proteomes" id="UP001202328"/>
    </source>
</evidence>
<reference evidence="1" key="1">
    <citation type="submission" date="2022-04" db="EMBL/GenBank/DDBJ databases">
        <title>A functionally conserved STORR gene fusion in Papaver species that diverged 16.8 million years ago.</title>
        <authorList>
            <person name="Catania T."/>
        </authorList>
    </citation>
    <scope>NUCLEOTIDE SEQUENCE</scope>
    <source>
        <strain evidence="1">S-188037</strain>
    </source>
</reference>
<keyword evidence="2" id="KW-1185">Reference proteome</keyword>
<dbReference type="AlphaFoldDB" id="A0AAD4XUY3"/>
<dbReference type="EMBL" id="JAJJMB010003633">
    <property type="protein sequence ID" value="KAI3947007.1"/>
    <property type="molecule type" value="Genomic_DNA"/>
</dbReference>
<gene>
    <name evidence="1" type="ORF">MKW98_003570</name>
</gene>